<dbReference type="Proteomes" id="UP001485043">
    <property type="component" value="Unassembled WGS sequence"/>
</dbReference>
<evidence type="ECO:0000256" key="2">
    <source>
        <dbReference type="ARBA" id="ARBA00022448"/>
    </source>
</evidence>
<dbReference type="InterPro" id="IPR013057">
    <property type="entry name" value="AA_transpt_TM"/>
</dbReference>
<feature type="transmembrane region" description="Helical" evidence="8">
    <location>
        <begin position="456"/>
        <end position="483"/>
    </location>
</feature>
<feature type="transmembrane region" description="Helical" evidence="8">
    <location>
        <begin position="416"/>
        <end position="435"/>
    </location>
</feature>
<keyword evidence="4" id="KW-0029">Amino-acid transport</keyword>
<gene>
    <name evidence="10" type="ORF">WJX84_005728</name>
</gene>
<feature type="region of interest" description="Disordered" evidence="7">
    <location>
        <begin position="34"/>
        <end position="62"/>
    </location>
</feature>
<evidence type="ECO:0000256" key="6">
    <source>
        <dbReference type="ARBA" id="ARBA00023136"/>
    </source>
</evidence>
<keyword evidence="5 8" id="KW-1133">Transmembrane helix</keyword>
<dbReference type="PANTHER" id="PTHR48017">
    <property type="entry name" value="OS05G0424000 PROTEIN-RELATED"/>
    <property type="match status" value="1"/>
</dbReference>
<feature type="transmembrane region" description="Helical" evidence="8">
    <location>
        <begin position="349"/>
        <end position="370"/>
    </location>
</feature>
<feature type="transmembrane region" description="Helical" evidence="8">
    <location>
        <begin position="302"/>
        <end position="326"/>
    </location>
</feature>
<dbReference type="AlphaFoldDB" id="A0AAW1SW40"/>
<sequence>MLANDSTGTLEHDQAPNSFVRIHMVASATATVTEFPNPKESSGLEAAKGELHEPERPHLQVDNTGHSKFRQAVDKFLWRGGSGWDALLNSASAQVGQVILTIPTSLAQMGFTSGILMQLMCAVMGVWTAYLLCVLYNEFNAQRQSAGIKDNGRVTQYHEVVEYFAGRWMRRAALFFNIISLIGLGVVQIVACASDVYIMNPSLNKRDWALVFGGLSLLTILLPSFHNYRVWSFLGLLATTYTSWYMVGASVDKGRVPHTVHNGPSGLRDWFVGFTNILFAYGGHSITVEIMHAMWRPRRFGWIYGIATLYVLTLTLPDSISMYWAYGNSLLKGSNALAHLDKSNARDTAIVLMVIHQCVAFGLFTLPVYFMWEKAIGTHTKPYWIRLPSRIPVVLVIWFFALLVPFFSLLNSIFGALLTSFATYIIPSVVYIITFRKQEARQNAVMKPPAFIGRSWNIAFAINIFIIFSILTIGVGFGGWASIAAFRASVSQYKVFGACYQCAPASG</sequence>
<evidence type="ECO:0000256" key="1">
    <source>
        <dbReference type="ARBA" id="ARBA00004370"/>
    </source>
</evidence>
<name>A0AAW1SW40_9CHLO</name>
<keyword evidence="2" id="KW-0813">Transport</keyword>
<evidence type="ECO:0000259" key="9">
    <source>
        <dbReference type="Pfam" id="PF01490"/>
    </source>
</evidence>
<reference evidence="10 11" key="1">
    <citation type="journal article" date="2024" name="Nat. Commun.">
        <title>Phylogenomics reveals the evolutionary origins of lichenization in chlorophyte algae.</title>
        <authorList>
            <person name="Puginier C."/>
            <person name="Libourel C."/>
            <person name="Otte J."/>
            <person name="Skaloud P."/>
            <person name="Haon M."/>
            <person name="Grisel S."/>
            <person name="Petersen M."/>
            <person name="Berrin J.G."/>
            <person name="Delaux P.M."/>
            <person name="Dal Grande F."/>
            <person name="Keller J."/>
        </authorList>
    </citation>
    <scope>NUCLEOTIDE SEQUENCE [LARGE SCALE GENOMIC DNA]</scope>
    <source>
        <strain evidence="10 11">SAG 2523</strain>
    </source>
</reference>
<feature type="transmembrane region" description="Helical" evidence="8">
    <location>
        <begin position="230"/>
        <end position="250"/>
    </location>
</feature>
<dbReference type="Pfam" id="PF01490">
    <property type="entry name" value="Aa_trans"/>
    <property type="match status" value="1"/>
</dbReference>
<evidence type="ECO:0000313" key="10">
    <source>
        <dbReference type="EMBL" id="KAK9858800.1"/>
    </source>
</evidence>
<keyword evidence="3 8" id="KW-0812">Transmembrane</keyword>
<protein>
    <recommendedName>
        <fullName evidence="9">Amino acid transporter transmembrane domain-containing protein</fullName>
    </recommendedName>
</protein>
<proteinExistence type="predicted"/>
<feature type="compositionally biased region" description="Basic and acidic residues" evidence="7">
    <location>
        <begin position="47"/>
        <end position="59"/>
    </location>
</feature>
<comment type="subcellular location">
    <subcellularLocation>
        <location evidence="1">Membrane</location>
    </subcellularLocation>
</comment>
<evidence type="ECO:0000256" key="3">
    <source>
        <dbReference type="ARBA" id="ARBA00022692"/>
    </source>
</evidence>
<dbReference type="GO" id="GO:0016020">
    <property type="term" value="C:membrane"/>
    <property type="evidence" value="ECO:0007669"/>
    <property type="project" value="UniProtKB-SubCell"/>
</dbReference>
<organism evidence="10 11">
    <name type="scientific">Apatococcus fuscideae</name>
    <dbReference type="NCBI Taxonomy" id="2026836"/>
    <lineage>
        <taxon>Eukaryota</taxon>
        <taxon>Viridiplantae</taxon>
        <taxon>Chlorophyta</taxon>
        <taxon>core chlorophytes</taxon>
        <taxon>Trebouxiophyceae</taxon>
        <taxon>Chlorellales</taxon>
        <taxon>Chlorellaceae</taxon>
        <taxon>Apatococcus</taxon>
    </lineage>
</organism>
<dbReference type="GO" id="GO:0006865">
    <property type="term" value="P:amino acid transport"/>
    <property type="evidence" value="ECO:0007669"/>
    <property type="project" value="UniProtKB-KW"/>
</dbReference>
<evidence type="ECO:0000313" key="11">
    <source>
        <dbReference type="Proteomes" id="UP001485043"/>
    </source>
</evidence>
<dbReference type="EMBL" id="JALJOV010000915">
    <property type="protein sequence ID" value="KAK9858800.1"/>
    <property type="molecule type" value="Genomic_DNA"/>
</dbReference>
<feature type="transmembrane region" description="Helical" evidence="8">
    <location>
        <begin position="174"/>
        <end position="196"/>
    </location>
</feature>
<feature type="transmembrane region" description="Helical" evidence="8">
    <location>
        <begin position="270"/>
        <end position="290"/>
    </location>
</feature>
<feature type="domain" description="Amino acid transporter transmembrane" evidence="9">
    <location>
        <begin position="80"/>
        <end position="452"/>
    </location>
</feature>
<feature type="transmembrane region" description="Helical" evidence="8">
    <location>
        <begin position="391"/>
        <end position="410"/>
    </location>
</feature>
<keyword evidence="11" id="KW-1185">Reference proteome</keyword>
<keyword evidence="6 8" id="KW-0472">Membrane</keyword>
<feature type="transmembrane region" description="Helical" evidence="8">
    <location>
        <begin position="208"/>
        <end position="225"/>
    </location>
</feature>
<evidence type="ECO:0000256" key="7">
    <source>
        <dbReference type="SAM" id="MobiDB-lite"/>
    </source>
</evidence>
<comment type="caution">
    <text evidence="10">The sequence shown here is derived from an EMBL/GenBank/DDBJ whole genome shotgun (WGS) entry which is preliminary data.</text>
</comment>
<evidence type="ECO:0000256" key="5">
    <source>
        <dbReference type="ARBA" id="ARBA00022989"/>
    </source>
</evidence>
<evidence type="ECO:0000256" key="8">
    <source>
        <dbReference type="SAM" id="Phobius"/>
    </source>
</evidence>
<feature type="transmembrane region" description="Helical" evidence="8">
    <location>
        <begin position="115"/>
        <end position="136"/>
    </location>
</feature>
<evidence type="ECO:0000256" key="4">
    <source>
        <dbReference type="ARBA" id="ARBA00022970"/>
    </source>
</evidence>
<accession>A0AAW1SW40</accession>